<name>A0A5J4SX41_9ZZZZ</name>
<sequence>MRTIYLLFGFLFVILFTNGCTRGGELISDNTNSYRINATAKSDQAGLTGKVSIVGWYYKEMNVLSFTLTWTDLWTNSGKLTNIRFYSGKSGVSGTLIDSIEINSSNASGSINLSLAGHQGLVGTQIDDLIAGNWYFILCTTAYPDGIVRGQLDVSLKDPSVHLSNLVKDIILNEGINSIIIYEDKTQQINFSVLPTYADNREVKWESSDVSILTVDQDGLLTGVNVGKAILRVSALDESNVISILNVEVINPDKISKITLDISNELNLLASDATVLLKTRVEPETALNKTLSFESSNINVATVNANGLVTGIGAGKATITVKATDGTGIQTTCLVAVDPDLQEYDRSTWGVSCSSEKESDGGGKMMILNDSYTTYWHSMWTPNSPLPHWLLIDMKEQKEINKIFVARRQNGSVVTTDTKIIIVSFSTDGTIFTQLRTLDYGDTSNNSLTTGLSRELVFPTQTARYIKLDITESNRAPYANISVLKVHKLK</sequence>
<dbReference type="InterPro" id="IPR008964">
    <property type="entry name" value="Invasin/intimin_cell_adhesion"/>
</dbReference>
<comment type="caution">
    <text evidence="2">The sequence shown here is derived from an EMBL/GenBank/DDBJ whole genome shotgun (WGS) entry which is preliminary data.</text>
</comment>
<dbReference type="SUPFAM" id="SSF49373">
    <property type="entry name" value="Invasin/intimin cell-adhesion fragments"/>
    <property type="match status" value="2"/>
</dbReference>
<gene>
    <name evidence="2" type="ORF">EZS27_002788</name>
</gene>
<dbReference type="AlphaFoldDB" id="A0A5J4SX41"/>
<dbReference type="InterPro" id="IPR003343">
    <property type="entry name" value="Big_2"/>
</dbReference>
<organism evidence="2">
    <name type="scientific">termite gut metagenome</name>
    <dbReference type="NCBI Taxonomy" id="433724"/>
    <lineage>
        <taxon>unclassified sequences</taxon>
        <taxon>metagenomes</taxon>
        <taxon>organismal metagenomes</taxon>
    </lineage>
</organism>
<evidence type="ECO:0000259" key="1">
    <source>
        <dbReference type="PROSITE" id="PS50022"/>
    </source>
</evidence>
<dbReference type="Pfam" id="PF02368">
    <property type="entry name" value="Big_2"/>
    <property type="match status" value="2"/>
</dbReference>
<dbReference type="Gene3D" id="2.60.120.260">
    <property type="entry name" value="Galactose-binding domain-like"/>
    <property type="match status" value="1"/>
</dbReference>
<dbReference type="InterPro" id="IPR000421">
    <property type="entry name" value="FA58C"/>
</dbReference>
<reference evidence="2" key="1">
    <citation type="submission" date="2019-03" db="EMBL/GenBank/DDBJ databases">
        <title>Single cell metagenomics reveals metabolic interactions within the superorganism composed of flagellate Streblomastix strix and complex community of Bacteroidetes bacteria on its surface.</title>
        <authorList>
            <person name="Treitli S.C."/>
            <person name="Kolisko M."/>
            <person name="Husnik F."/>
            <person name="Keeling P."/>
            <person name="Hampl V."/>
        </authorList>
    </citation>
    <scope>NUCLEOTIDE SEQUENCE</scope>
    <source>
        <strain evidence="2">STM</strain>
    </source>
</reference>
<dbReference type="InterPro" id="IPR008979">
    <property type="entry name" value="Galactose-bd-like_sf"/>
</dbReference>
<dbReference type="SMART" id="SM00635">
    <property type="entry name" value="BID_2"/>
    <property type="match status" value="2"/>
</dbReference>
<evidence type="ECO:0000313" key="2">
    <source>
        <dbReference type="EMBL" id="KAA6349790.1"/>
    </source>
</evidence>
<feature type="domain" description="F5/8 type C" evidence="1">
    <location>
        <begin position="336"/>
        <end position="490"/>
    </location>
</feature>
<protein>
    <recommendedName>
        <fullName evidence="1">F5/8 type C domain-containing protein</fullName>
    </recommendedName>
</protein>
<accession>A0A5J4SX41</accession>
<dbReference type="Pfam" id="PF07452">
    <property type="entry name" value="CHRD"/>
    <property type="match status" value="1"/>
</dbReference>
<dbReference type="PROSITE" id="PS50022">
    <property type="entry name" value="FA58C_3"/>
    <property type="match status" value="1"/>
</dbReference>
<dbReference type="Pfam" id="PF00754">
    <property type="entry name" value="F5_F8_type_C"/>
    <property type="match status" value="1"/>
</dbReference>
<proteinExistence type="predicted"/>
<dbReference type="Gene3D" id="2.60.40.1080">
    <property type="match status" value="2"/>
</dbReference>
<dbReference type="EMBL" id="SNRY01000039">
    <property type="protein sequence ID" value="KAA6349790.1"/>
    <property type="molecule type" value="Genomic_DNA"/>
</dbReference>
<dbReference type="SUPFAM" id="SSF49785">
    <property type="entry name" value="Galactose-binding domain-like"/>
    <property type="match status" value="1"/>
</dbReference>
<dbReference type="InterPro" id="IPR010895">
    <property type="entry name" value="CHRD"/>
</dbReference>